<gene>
    <name evidence="4" type="ORF">JoomaDRAFT_1219</name>
</gene>
<reference evidence="4 5" key="1">
    <citation type="submission" date="2012-02" db="EMBL/GenBank/DDBJ databases">
        <title>Improved High-Quality Draft genome of Joostella marina DSM 19592.</title>
        <authorList>
            <consortium name="US DOE Joint Genome Institute (JGI-PGF)"/>
            <person name="Lucas S."/>
            <person name="Copeland A."/>
            <person name="Lapidus A."/>
            <person name="Bruce D."/>
            <person name="Goodwin L."/>
            <person name="Pitluck S."/>
            <person name="Peters L."/>
            <person name="Chertkov O."/>
            <person name="Ovchinnikova G."/>
            <person name="Kyrpides N."/>
            <person name="Mavromatis K."/>
            <person name="Detter J.C."/>
            <person name="Han C."/>
            <person name="Land M."/>
            <person name="Hauser L."/>
            <person name="Markowitz V."/>
            <person name="Cheng J.-F."/>
            <person name="Hugenholtz P."/>
            <person name="Woyke T."/>
            <person name="Wu D."/>
            <person name="Tindall B."/>
            <person name="Brambilla E."/>
            <person name="Klenk H.-P."/>
            <person name="Eisen J.A."/>
        </authorList>
    </citation>
    <scope>NUCLEOTIDE SEQUENCE [LARGE SCALE GENOMIC DNA]</scope>
    <source>
        <strain evidence="4 5">DSM 19592</strain>
    </source>
</reference>
<feature type="domain" description="Pyridoxamine kinase/Phosphomethylpyrimidine kinase" evidence="3">
    <location>
        <begin position="18"/>
        <end position="245"/>
    </location>
</feature>
<dbReference type="InterPro" id="IPR013749">
    <property type="entry name" value="PM/HMP-P_kinase-1"/>
</dbReference>
<protein>
    <recommendedName>
        <fullName evidence="2">hydroxymethylpyrimidine kinase</fullName>
        <ecNumber evidence="2">2.7.1.49</ecNumber>
    </recommendedName>
</protein>
<dbReference type="Proteomes" id="UP000004690">
    <property type="component" value="Unassembled WGS sequence"/>
</dbReference>
<evidence type="ECO:0000256" key="1">
    <source>
        <dbReference type="ARBA" id="ARBA00004948"/>
    </source>
</evidence>
<accession>I3C3P4</accession>
<comment type="pathway">
    <text evidence="1">Cofactor biosynthesis; thiamine diphosphate biosynthesis.</text>
</comment>
<dbReference type="GO" id="GO:0005829">
    <property type="term" value="C:cytosol"/>
    <property type="evidence" value="ECO:0007669"/>
    <property type="project" value="TreeGrafter"/>
</dbReference>
<dbReference type="eggNOG" id="COG0351">
    <property type="taxonomic scope" value="Bacteria"/>
</dbReference>
<dbReference type="EMBL" id="JH651379">
    <property type="protein sequence ID" value="EIJ38237.1"/>
    <property type="molecule type" value="Genomic_DNA"/>
</dbReference>
<organism evidence="4 5">
    <name type="scientific">Galbibacter orientalis DSM 19592</name>
    <dbReference type="NCBI Taxonomy" id="926559"/>
    <lineage>
        <taxon>Bacteria</taxon>
        <taxon>Pseudomonadati</taxon>
        <taxon>Bacteroidota</taxon>
        <taxon>Flavobacteriia</taxon>
        <taxon>Flavobacteriales</taxon>
        <taxon>Flavobacteriaceae</taxon>
        <taxon>Galbibacter</taxon>
    </lineage>
</organism>
<dbReference type="GO" id="GO:0008972">
    <property type="term" value="F:phosphomethylpyrimidine kinase activity"/>
    <property type="evidence" value="ECO:0007669"/>
    <property type="project" value="InterPro"/>
</dbReference>
<keyword evidence="5" id="KW-1185">Reference proteome</keyword>
<dbReference type="SUPFAM" id="SSF53613">
    <property type="entry name" value="Ribokinase-like"/>
    <property type="match status" value="1"/>
</dbReference>
<dbReference type="GO" id="GO:0009228">
    <property type="term" value="P:thiamine biosynthetic process"/>
    <property type="evidence" value="ECO:0007669"/>
    <property type="project" value="InterPro"/>
</dbReference>
<proteinExistence type="predicted"/>
<keyword evidence="4" id="KW-0418">Kinase</keyword>
<dbReference type="PANTHER" id="PTHR20858:SF17">
    <property type="entry name" value="HYDROXYMETHYLPYRIMIDINE_PHOSPHOMETHYLPYRIMIDINE KINASE THI20-RELATED"/>
    <property type="match status" value="1"/>
</dbReference>
<evidence type="ECO:0000313" key="4">
    <source>
        <dbReference type="EMBL" id="EIJ38237.1"/>
    </source>
</evidence>
<dbReference type="STRING" id="926559.JoomaDRAFT_1219"/>
<dbReference type="GO" id="GO:0008902">
    <property type="term" value="F:hydroxymethylpyrimidine kinase activity"/>
    <property type="evidence" value="ECO:0007669"/>
    <property type="project" value="UniProtKB-EC"/>
</dbReference>
<dbReference type="HOGENOM" id="CLU_020520_0_2_10"/>
<name>I3C3P4_9FLAO</name>
<dbReference type="InterPro" id="IPR004399">
    <property type="entry name" value="HMP/HMP-P_kinase_dom"/>
</dbReference>
<evidence type="ECO:0000256" key="2">
    <source>
        <dbReference type="ARBA" id="ARBA00012135"/>
    </source>
</evidence>
<dbReference type="AlphaFoldDB" id="I3C3P4"/>
<dbReference type="InterPro" id="IPR029056">
    <property type="entry name" value="Ribokinase-like"/>
</dbReference>
<dbReference type="PANTHER" id="PTHR20858">
    <property type="entry name" value="PHOSPHOMETHYLPYRIMIDINE KINASE"/>
    <property type="match status" value="1"/>
</dbReference>
<keyword evidence="4" id="KW-0808">Transferase</keyword>
<dbReference type="CDD" id="cd01169">
    <property type="entry name" value="HMPP_kinase"/>
    <property type="match status" value="1"/>
</dbReference>
<sequence length="252" mass="27844">MTDKNIQKPIVLSIAGFDPSGGAGLLADIKTIENNGCYAMAVCTANTLQTDVYFKDCYWVDATVVLKQLQLLLDRFNIAAVKIGIIENLTLLEQLLKVLKAYKKELPIVLDPVLKSSSGHSFQGEKLLFSADILKNISLITPNYEEIFQLSNASSLSEKITRLQQFTSVLLKGGHHPSEKGKDTLYLKDKTVFNFFPSEEKIYEKHGSGCILSSAITSYLAQGKSLANACEDAKRYTEKALQSNPTKLAYHS</sequence>
<evidence type="ECO:0000259" key="3">
    <source>
        <dbReference type="Pfam" id="PF08543"/>
    </source>
</evidence>
<dbReference type="RefSeq" id="WP_008611392.1">
    <property type="nucleotide sequence ID" value="NZ_JH651379.1"/>
</dbReference>
<dbReference type="Pfam" id="PF08543">
    <property type="entry name" value="Phos_pyr_kin"/>
    <property type="match status" value="1"/>
</dbReference>
<dbReference type="OrthoDB" id="9810880at2"/>
<dbReference type="EC" id="2.7.1.49" evidence="2"/>
<evidence type="ECO:0000313" key="5">
    <source>
        <dbReference type="Proteomes" id="UP000004690"/>
    </source>
</evidence>
<dbReference type="Gene3D" id="3.40.1190.20">
    <property type="match status" value="1"/>
</dbReference>